<evidence type="ECO:0000256" key="1">
    <source>
        <dbReference type="PROSITE-ProRule" id="PRU00169"/>
    </source>
</evidence>
<dbReference type="RefSeq" id="WP_062554880.1">
    <property type="nucleotide sequence ID" value="NZ_CP049250.1"/>
</dbReference>
<protein>
    <submittedName>
        <fullName evidence="4">Response regulator of citrate/malate metabolism</fullName>
    </submittedName>
</protein>
<dbReference type="AlphaFoldDB" id="A0A7W6LG44"/>
<dbReference type="SMART" id="SM00448">
    <property type="entry name" value="REC"/>
    <property type="match status" value="1"/>
</dbReference>
<comment type="caution">
    <text evidence="4">The sequence shown here is derived from an EMBL/GenBank/DDBJ whole genome shotgun (WGS) entry which is preliminary data.</text>
</comment>
<dbReference type="NCBIfam" id="NF009971">
    <property type="entry name" value="PRK13435.1-2"/>
    <property type="match status" value="1"/>
</dbReference>
<feature type="modified residue" description="4-aspartylphosphate" evidence="1">
    <location>
        <position position="52"/>
    </location>
</feature>
<dbReference type="GO" id="GO:0000160">
    <property type="term" value="P:phosphorelay signal transduction system"/>
    <property type="evidence" value="ECO:0007669"/>
    <property type="project" value="InterPro"/>
</dbReference>
<dbReference type="Gene3D" id="3.40.50.2300">
    <property type="match status" value="1"/>
</dbReference>
<evidence type="ECO:0000313" key="4">
    <source>
        <dbReference type="EMBL" id="MBB4143748.1"/>
    </source>
</evidence>
<dbReference type="PROSITE" id="PS50110">
    <property type="entry name" value="RESPONSE_REGULATORY"/>
    <property type="match status" value="1"/>
</dbReference>
<accession>A0A7W6LG44</accession>
<organism evidence="4 5">
    <name type="scientific">Rhizobium rhizoryzae</name>
    <dbReference type="NCBI Taxonomy" id="451876"/>
    <lineage>
        <taxon>Bacteria</taxon>
        <taxon>Pseudomonadati</taxon>
        <taxon>Pseudomonadota</taxon>
        <taxon>Alphaproteobacteria</taxon>
        <taxon>Hyphomicrobiales</taxon>
        <taxon>Rhizobiaceae</taxon>
        <taxon>Rhizobium/Agrobacterium group</taxon>
        <taxon>Rhizobium</taxon>
    </lineage>
</organism>
<dbReference type="Proteomes" id="UP000519897">
    <property type="component" value="Unassembled WGS sequence"/>
</dbReference>
<feature type="region of interest" description="Disordered" evidence="2">
    <location>
        <begin position="127"/>
        <end position="150"/>
    </location>
</feature>
<dbReference type="EMBL" id="JACIEC010000001">
    <property type="protein sequence ID" value="MBB4143748.1"/>
    <property type="molecule type" value="Genomic_DNA"/>
</dbReference>
<name>A0A7W6LG44_9HYPH</name>
<evidence type="ECO:0000259" key="3">
    <source>
        <dbReference type="PROSITE" id="PS50110"/>
    </source>
</evidence>
<evidence type="ECO:0000313" key="5">
    <source>
        <dbReference type="Proteomes" id="UP000519897"/>
    </source>
</evidence>
<dbReference type="Pfam" id="PF00072">
    <property type="entry name" value="Response_reg"/>
    <property type="match status" value="1"/>
</dbReference>
<sequence>MNILIVEDEALLALELESELENAGHTIVGVAMSSQEAKAIIDREHPEFAFVDIHLLDGPTGIDVGRYLESKGISYVFVSGNLKRIPEDFAGAMGAIEKPYTMNGLENALSFIETFVRGENRGNIPPSLVPSPWLRRRQMTESRQQRQSQA</sequence>
<feature type="domain" description="Response regulatory" evidence="3">
    <location>
        <begin position="2"/>
        <end position="113"/>
    </location>
</feature>
<reference evidence="4 5" key="1">
    <citation type="submission" date="2020-08" db="EMBL/GenBank/DDBJ databases">
        <title>Genomic Encyclopedia of Type Strains, Phase IV (KMG-IV): sequencing the most valuable type-strain genomes for metagenomic binning, comparative biology and taxonomic classification.</title>
        <authorList>
            <person name="Goeker M."/>
        </authorList>
    </citation>
    <scope>NUCLEOTIDE SEQUENCE [LARGE SCALE GENOMIC DNA]</scope>
    <source>
        <strain evidence="4 5">DSM 29514</strain>
    </source>
</reference>
<dbReference type="InterPro" id="IPR001789">
    <property type="entry name" value="Sig_transdc_resp-reg_receiver"/>
</dbReference>
<dbReference type="InterPro" id="IPR011006">
    <property type="entry name" value="CheY-like_superfamily"/>
</dbReference>
<proteinExistence type="predicted"/>
<gene>
    <name evidence="4" type="ORF">GGQ72_002247</name>
</gene>
<keyword evidence="1" id="KW-0597">Phosphoprotein</keyword>
<dbReference type="SUPFAM" id="SSF52172">
    <property type="entry name" value="CheY-like"/>
    <property type="match status" value="1"/>
</dbReference>
<keyword evidence="5" id="KW-1185">Reference proteome</keyword>
<evidence type="ECO:0000256" key="2">
    <source>
        <dbReference type="SAM" id="MobiDB-lite"/>
    </source>
</evidence>